<feature type="region of interest" description="Disordered" evidence="2">
    <location>
        <begin position="1"/>
        <end position="28"/>
    </location>
</feature>
<feature type="compositionally biased region" description="Basic and acidic residues" evidence="2">
    <location>
        <begin position="10"/>
        <end position="21"/>
    </location>
</feature>
<dbReference type="AlphaFoldDB" id="A0A0M6XPS0"/>
<reference evidence="3 4" key="1">
    <citation type="submission" date="2015-07" db="EMBL/GenBank/DDBJ databases">
        <authorList>
            <person name="Noorani M."/>
        </authorList>
    </citation>
    <scope>NUCLEOTIDE SEQUENCE [LARGE SCALE GENOMIC DNA]</scope>
    <source>
        <strain evidence="3 4">CECT 5088</strain>
    </source>
</reference>
<keyword evidence="4" id="KW-1185">Reference proteome</keyword>
<dbReference type="NCBIfam" id="TIGR01552">
    <property type="entry name" value="phd_fam"/>
    <property type="match status" value="1"/>
</dbReference>
<evidence type="ECO:0000256" key="1">
    <source>
        <dbReference type="ARBA" id="ARBA00009981"/>
    </source>
</evidence>
<protein>
    <submittedName>
        <fullName evidence="3">Prevent-host-death family protein</fullName>
    </submittedName>
</protein>
<dbReference type="STRING" id="282197.SAMN04488517_11613"/>
<dbReference type="SUPFAM" id="SSF143120">
    <property type="entry name" value="YefM-like"/>
    <property type="match status" value="1"/>
</dbReference>
<dbReference type="EMBL" id="CXPG01000019">
    <property type="protein sequence ID" value="CTQ33150.1"/>
    <property type="molecule type" value="Genomic_DNA"/>
</dbReference>
<dbReference type="InterPro" id="IPR036165">
    <property type="entry name" value="YefM-like_sf"/>
</dbReference>
<proteinExistence type="inferred from homology"/>
<dbReference type="Gene3D" id="3.40.1620.10">
    <property type="entry name" value="YefM-like domain"/>
    <property type="match status" value="1"/>
</dbReference>
<sequence length="83" mass="8872">MSTRMTSTEFNRDSGAAKRASEGGPLVITDRGAPSHVLMTWADYRRLSGRERTVAEALALPGVAEIDFDPPRLGGGVRAADLD</sequence>
<evidence type="ECO:0000313" key="3">
    <source>
        <dbReference type="EMBL" id="CTQ33150.1"/>
    </source>
</evidence>
<evidence type="ECO:0000256" key="2">
    <source>
        <dbReference type="SAM" id="MobiDB-lite"/>
    </source>
</evidence>
<dbReference type="RefSeq" id="WP_055682597.1">
    <property type="nucleotide sequence ID" value="NZ_CANMUL010000013.1"/>
</dbReference>
<organism evidence="3 4">
    <name type="scientific">Jannaschia rubra</name>
    <dbReference type="NCBI Taxonomy" id="282197"/>
    <lineage>
        <taxon>Bacteria</taxon>
        <taxon>Pseudomonadati</taxon>
        <taxon>Pseudomonadota</taxon>
        <taxon>Alphaproteobacteria</taxon>
        <taxon>Rhodobacterales</taxon>
        <taxon>Roseobacteraceae</taxon>
        <taxon>Jannaschia</taxon>
    </lineage>
</organism>
<name>A0A0M6XPS0_9RHOB</name>
<accession>A0A0M6XPS0</accession>
<evidence type="ECO:0000313" key="4">
    <source>
        <dbReference type="Proteomes" id="UP000048908"/>
    </source>
</evidence>
<dbReference type="Proteomes" id="UP000048908">
    <property type="component" value="Unassembled WGS sequence"/>
</dbReference>
<gene>
    <name evidence="3" type="ORF">JAN5088_01930</name>
</gene>
<comment type="similarity">
    <text evidence="1">Belongs to the phD/YefM antitoxin family.</text>
</comment>
<dbReference type="OrthoDB" id="165038at2"/>